<feature type="non-terminal residue" evidence="1">
    <location>
        <position position="93"/>
    </location>
</feature>
<gene>
    <name evidence="1" type="ORF">QX233_22440</name>
</gene>
<dbReference type="RefSeq" id="WP_290343745.1">
    <property type="nucleotide sequence ID" value="NZ_JAUHGV010000149.1"/>
</dbReference>
<protein>
    <submittedName>
        <fullName evidence="1">Uncharacterized protein</fullName>
    </submittedName>
</protein>
<evidence type="ECO:0000313" key="2">
    <source>
        <dbReference type="Proteomes" id="UP001225933"/>
    </source>
</evidence>
<name>A0AAJ1R739_9FLAO</name>
<organism evidence="1 2">
    <name type="scientific">Chryseobacterium gambrini</name>
    <dbReference type="NCBI Taxonomy" id="373672"/>
    <lineage>
        <taxon>Bacteria</taxon>
        <taxon>Pseudomonadati</taxon>
        <taxon>Bacteroidota</taxon>
        <taxon>Flavobacteriia</taxon>
        <taxon>Flavobacteriales</taxon>
        <taxon>Weeksellaceae</taxon>
        <taxon>Chryseobacterium group</taxon>
        <taxon>Chryseobacterium</taxon>
    </lineage>
</organism>
<comment type="caution">
    <text evidence="1">The sequence shown here is derived from an EMBL/GenBank/DDBJ whole genome shotgun (WGS) entry which is preliminary data.</text>
</comment>
<feature type="non-terminal residue" evidence="1">
    <location>
        <position position="1"/>
    </location>
</feature>
<accession>A0AAJ1R739</accession>
<dbReference type="AlphaFoldDB" id="A0AAJ1R739"/>
<reference evidence="1" key="1">
    <citation type="submission" date="2023-06" db="EMBL/GenBank/DDBJ databases">
        <title>Two Chryseobacterium gambrini strains from China.</title>
        <authorList>
            <person name="Zeng J."/>
            <person name="Wu Y."/>
        </authorList>
    </citation>
    <scope>NUCLEOTIDE SEQUENCE</scope>
    <source>
        <strain evidence="1">SQ219</strain>
    </source>
</reference>
<sequence length="93" mass="10669">YERLSERVNEIVEEWEQGDRSDPEAVEALREVEESVIEVDEQAGEQNRARAEFAIFTHLTEETPDAVDSEEQAQAVAENLVGEFDDRVDRSYP</sequence>
<evidence type="ECO:0000313" key="1">
    <source>
        <dbReference type="EMBL" id="MDN4015210.1"/>
    </source>
</evidence>
<dbReference type="Proteomes" id="UP001225933">
    <property type="component" value="Unassembled WGS sequence"/>
</dbReference>
<dbReference type="EMBL" id="JAUHGV010000149">
    <property type="protein sequence ID" value="MDN4015210.1"/>
    <property type="molecule type" value="Genomic_DNA"/>
</dbReference>
<proteinExistence type="predicted"/>